<evidence type="ECO:0000259" key="5">
    <source>
        <dbReference type="Pfam" id="PF04542"/>
    </source>
</evidence>
<dbReference type="InterPro" id="IPR036388">
    <property type="entry name" value="WH-like_DNA-bd_sf"/>
</dbReference>
<dbReference type="PANTHER" id="PTHR43133">
    <property type="entry name" value="RNA POLYMERASE ECF-TYPE SIGMA FACTO"/>
    <property type="match status" value="1"/>
</dbReference>
<evidence type="ECO:0000256" key="4">
    <source>
        <dbReference type="ARBA" id="ARBA00023163"/>
    </source>
</evidence>
<dbReference type="Pfam" id="PF08281">
    <property type="entry name" value="Sigma70_r4_2"/>
    <property type="match status" value="1"/>
</dbReference>
<dbReference type="Pfam" id="PF04542">
    <property type="entry name" value="Sigma70_r2"/>
    <property type="match status" value="1"/>
</dbReference>
<dbReference type="Gene3D" id="1.10.10.10">
    <property type="entry name" value="Winged helix-like DNA-binding domain superfamily/Winged helix DNA-binding domain"/>
    <property type="match status" value="1"/>
</dbReference>
<keyword evidence="3" id="KW-0731">Sigma factor</keyword>
<dbReference type="SUPFAM" id="SSF88659">
    <property type="entry name" value="Sigma3 and sigma4 domains of RNA polymerase sigma factors"/>
    <property type="match status" value="1"/>
</dbReference>
<feature type="domain" description="RNA polymerase sigma-70 region 2" evidence="5">
    <location>
        <begin position="29"/>
        <end position="89"/>
    </location>
</feature>
<organism evidence="7 8">
    <name type="scientific">Pseudomonas caricapapayae</name>
    <dbReference type="NCBI Taxonomy" id="46678"/>
    <lineage>
        <taxon>Bacteria</taxon>
        <taxon>Pseudomonadati</taxon>
        <taxon>Pseudomonadota</taxon>
        <taxon>Gammaproteobacteria</taxon>
        <taxon>Pseudomonadales</taxon>
        <taxon>Pseudomonadaceae</taxon>
        <taxon>Pseudomonas</taxon>
    </lineage>
</organism>
<gene>
    <name evidence="7" type="ORF">ALQ84_100345</name>
</gene>
<sequence length="187" mass="21044">MRSIIICSHLRSGLSVSQSRFNDVFLAQRPVLLRTLHRMVGNQSAAEDLLQETWLRVSRALTEHPVNHLEPFVFQTARNLALDHLRARRIHDRTMLEDVSPARLESVVAQLGSPENAAHAKRLLESLSVSLGTLSPRQQKIFTLNRLEGRSYLEIAEQLQVSASTVQKELKLIMAICVGVLSRLDPP</sequence>
<dbReference type="InterPro" id="IPR039425">
    <property type="entry name" value="RNA_pol_sigma-70-like"/>
</dbReference>
<dbReference type="OrthoDB" id="6689546at2"/>
<dbReference type="InterPro" id="IPR013325">
    <property type="entry name" value="RNA_pol_sigma_r2"/>
</dbReference>
<proteinExistence type="inferred from homology"/>
<feature type="domain" description="RNA polymerase sigma factor 70 region 4 type 2" evidence="6">
    <location>
        <begin position="128"/>
        <end position="174"/>
    </location>
</feature>
<reference evidence="7 8" key="1">
    <citation type="submission" date="2018-08" db="EMBL/GenBank/DDBJ databases">
        <title>Recombination of ecologically and evolutionarily significant loci maintains genetic cohesion in the Pseudomonas syringae species complex.</title>
        <authorList>
            <person name="Dillon M."/>
            <person name="Thakur S."/>
            <person name="Almeida R.N.D."/>
            <person name="Weir B.S."/>
            <person name="Guttman D.S."/>
        </authorList>
    </citation>
    <scope>NUCLEOTIDE SEQUENCE [LARGE SCALE GENOMIC DNA]</scope>
    <source>
        <strain evidence="7 8">ICMP 4086</strain>
    </source>
</reference>
<dbReference type="Gene3D" id="1.10.1740.10">
    <property type="match status" value="1"/>
</dbReference>
<dbReference type="GO" id="GO:0006352">
    <property type="term" value="P:DNA-templated transcription initiation"/>
    <property type="evidence" value="ECO:0007669"/>
    <property type="project" value="InterPro"/>
</dbReference>
<dbReference type="InterPro" id="IPR013324">
    <property type="entry name" value="RNA_pol_sigma_r3/r4-like"/>
</dbReference>
<dbReference type="GO" id="GO:0016987">
    <property type="term" value="F:sigma factor activity"/>
    <property type="evidence" value="ECO:0007669"/>
    <property type="project" value="UniProtKB-KW"/>
</dbReference>
<protein>
    <submittedName>
        <fullName evidence="7">Sigma-70 region 2</fullName>
    </submittedName>
</protein>
<evidence type="ECO:0000313" key="8">
    <source>
        <dbReference type="Proteomes" id="UP000278587"/>
    </source>
</evidence>
<dbReference type="Proteomes" id="UP000278587">
    <property type="component" value="Unassembled WGS sequence"/>
</dbReference>
<comment type="caution">
    <text evidence="7">The sequence shown here is derived from an EMBL/GenBank/DDBJ whole genome shotgun (WGS) entry which is preliminary data.</text>
</comment>
<dbReference type="InterPro" id="IPR007627">
    <property type="entry name" value="RNA_pol_sigma70_r2"/>
</dbReference>
<evidence type="ECO:0000313" key="7">
    <source>
        <dbReference type="EMBL" id="RMM08075.1"/>
    </source>
</evidence>
<evidence type="ECO:0000256" key="1">
    <source>
        <dbReference type="ARBA" id="ARBA00010641"/>
    </source>
</evidence>
<name>A0A0N8QSH7_9PSED</name>
<dbReference type="PANTHER" id="PTHR43133:SF63">
    <property type="entry name" value="RNA POLYMERASE SIGMA FACTOR FECI-RELATED"/>
    <property type="match status" value="1"/>
</dbReference>
<dbReference type="GO" id="GO:0003677">
    <property type="term" value="F:DNA binding"/>
    <property type="evidence" value="ECO:0007669"/>
    <property type="project" value="InterPro"/>
</dbReference>
<evidence type="ECO:0000256" key="2">
    <source>
        <dbReference type="ARBA" id="ARBA00023015"/>
    </source>
</evidence>
<dbReference type="NCBIfam" id="TIGR02937">
    <property type="entry name" value="sigma70-ECF"/>
    <property type="match status" value="1"/>
</dbReference>
<dbReference type="EMBL" id="RBOC01000127">
    <property type="protein sequence ID" value="RMM08075.1"/>
    <property type="molecule type" value="Genomic_DNA"/>
</dbReference>
<evidence type="ECO:0000256" key="3">
    <source>
        <dbReference type="ARBA" id="ARBA00023082"/>
    </source>
</evidence>
<dbReference type="InterPro" id="IPR014284">
    <property type="entry name" value="RNA_pol_sigma-70_dom"/>
</dbReference>
<keyword evidence="2" id="KW-0805">Transcription regulation</keyword>
<evidence type="ECO:0000259" key="6">
    <source>
        <dbReference type="Pfam" id="PF08281"/>
    </source>
</evidence>
<dbReference type="SUPFAM" id="SSF88946">
    <property type="entry name" value="Sigma2 domain of RNA polymerase sigma factors"/>
    <property type="match status" value="1"/>
</dbReference>
<accession>A0A0N8QSH7</accession>
<comment type="similarity">
    <text evidence="1">Belongs to the sigma-70 factor family. ECF subfamily.</text>
</comment>
<dbReference type="InterPro" id="IPR013249">
    <property type="entry name" value="RNA_pol_sigma70_r4_t2"/>
</dbReference>
<dbReference type="AlphaFoldDB" id="A0A0N8QSH7"/>
<keyword evidence="4" id="KW-0804">Transcription</keyword>